<dbReference type="Gene3D" id="1.10.418.10">
    <property type="entry name" value="Calponin-like domain"/>
    <property type="match status" value="2"/>
</dbReference>
<dbReference type="FunFam" id="1.20.5.190:FF:000008">
    <property type="entry name" value="Abnormal spindle-like microcephaly-associated protein homolog"/>
    <property type="match status" value="7"/>
</dbReference>
<keyword evidence="13" id="KW-0768">Sushi</keyword>
<dbReference type="STRING" id="299123.ENSLSDP00000013932"/>
<keyword evidence="6" id="KW-0677">Repeat</keyword>
<dbReference type="SUPFAM" id="SSF57535">
    <property type="entry name" value="Complement control module/SCR domain"/>
    <property type="match status" value="5"/>
</dbReference>
<feature type="disulfide bond" evidence="13">
    <location>
        <begin position="3430"/>
        <end position="3473"/>
    </location>
</feature>
<dbReference type="FunFam" id="2.60.40.10:FF:001429">
    <property type="entry name" value="Abnormal spindle-like microcephaly-associated protein homolog"/>
    <property type="match status" value="1"/>
</dbReference>
<evidence type="ECO:0000256" key="6">
    <source>
        <dbReference type="ARBA" id="ARBA00022737"/>
    </source>
</evidence>
<keyword evidence="8" id="KW-0112">Calmodulin-binding</keyword>
<dbReference type="GO" id="GO:0005737">
    <property type="term" value="C:cytoplasm"/>
    <property type="evidence" value="ECO:0007669"/>
    <property type="project" value="UniProtKB-SubCell"/>
</dbReference>
<evidence type="ECO:0000256" key="4">
    <source>
        <dbReference type="ARBA" id="ARBA00022553"/>
    </source>
</evidence>
<evidence type="ECO:0000256" key="3">
    <source>
        <dbReference type="ARBA" id="ARBA00022490"/>
    </source>
</evidence>
<dbReference type="SMART" id="SM00015">
    <property type="entry name" value="IQ"/>
    <property type="match status" value="57"/>
</dbReference>
<dbReference type="FunFam" id="1.10.418.10:FF:000051">
    <property type="entry name" value="Abnormal spindle-like microcephaly-associated protein homolog"/>
    <property type="match status" value="1"/>
</dbReference>
<dbReference type="CDD" id="cd00033">
    <property type="entry name" value="CCP"/>
    <property type="match status" value="6"/>
</dbReference>
<feature type="domain" description="Sushi" evidence="16">
    <location>
        <begin position="3146"/>
        <end position="3204"/>
    </location>
</feature>
<evidence type="ECO:0000313" key="17">
    <source>
        <dbReference type="EMBL" id="OWK57230.1"/>
    </source>
</evidence>
<evidence type="ECO:0000256" key="5">
    <source>
        <dbReference type="ARBA" id="ARBA00022618"/>
    </source>
</evidence>
<keyword evidence="3" id="KW-0963">Cytoplasm</keyword>
<dbReference type="GO" id="GO:0007051">
    <property type="term" value="P:spindle organization"/>
    <property type="evidence" value="ECO:0007669"/>
    <property type="project" value="UniProtKB-ARBA"/>
</dbReference>
<name>A0A218UUX0_9PASE</name>
<keyword evidence="12" id="KW-0131">Cell cycle</keyword>
<dbReference type="GO" id="GO:0005634">
    <property type="term" value="C:nucleus"/>
    <property type="evidence" value="ECO:0007669"/>
    <property type="project" value="UniProtKB-SubCell"/>
</dbReference>
<feature type="compositionally biased region" description="Polar residues" evidence="14">
    <location>
        <begin position="565"/>
        <end position="578"/>
    </location>
</feature>
<evidence type="ECO:0000256" key="9">
    <source>
        <dbReference type="ARBA" id="ARBA00023054"/>
    </source>
</evidence>
<evidence type="ECO:0000256" key="11">
    <source>
        <dbReference type="ARBA" id="ARBA00023242"/>
    </source>
</evidence>
<feature type="domain" description="Sushi" evidence="16">
    <location>
        <begin position="3299"/>
        <end position="3357"/>
    </location>
</feature>
<dbReference type="GO" id="GO:0000278">
    <property type="term" value="P:mitotic cell cycle"/>
    <property type="evidence" value="ECO:0007669"/>
    <property type="project" value="TreeGrafter"/>
</dbReference>
<feature type="domain" description="Sushi" evidence="16">
    <location>
        <begin position="3207"/>
        <end position="3264"/>
    </location>
</feature>
<dbReference type="Pfam" id="PF15780">
    <property type="entry name" value="ASH"/>
    <property type="match status" value="1"/>
</dbReference>
<dbReference type="InterPro" id="IPR000436">
    <property type="entry name" value="Sushi_SCR_CCP_dom"/>
</dbReference>
<evidence type="ECO:0000256" key="13">
    <source>
        <dbReference type="PROSITE-ProRule" id="PRU00302"/>
    </source>
</evidence>
<comment type="caution">
    <text evidence="17">The sequence shown here is derived from an EMBL/GenBank/DDBJ whole genome shotgun (WGS) entry which is preliminary data.</text>
</comment>
<evidence type="ECO:0000256" key="12">
    <source>
        <dbReference type="ARBA" id="ARBA00023306"/>
    </source>
</evidence>
<keyword evidence="9" id="KW-0175">Coiled coil</keyword>
<dbReference type="Proteomes" id="UP000197619">
    <property type="component" value="Unassembled WGS sequence"/>
</dbReference>
<dbReference type="SMART" id="SM00032">
    <property type="entry name" value="CCP"/>
    <property type="match status" value="5"/>
</dbReference>
<feature type="domain" description="Calponin-homology (CH)" evidence="15">
    <location>
        <begin position="875"/>
        <end position="1011"/>
    </location>
</feature>
<dbReference type="InterPro" id="IPR001715">
    <property type="entry name" value="CH_dom"/>
</dbReference>
<dbReference type="InterPro" id="IPR000048">
    <property type="entry name" value="IQ_motif_EF-hand-BS"/>
</dbReference>
<dbReference type="InterPro" id="IPR031549">
    <property type="entry name" value="ASH"/>
</dbReference>
<dbReference type="Gene3D" id="1.20.5.190">
    <property type="match status" value="29"/>
</dbReference>
<dbReference type="InterPro" id="IPR035976">
    <property type="entry name" value="Sushi/SCR/CCP_sf"/>
</dbReference>
<evidence type="ECO:0000256" key="1">
    <source>
        <dbReference type="ARBA" id="ARBA00004123"/>
    </source>
</evidence>
<evidence type="ECO:0000256" key="7">
    <source>
        <dbReference type="ARBA" id="ARBA00022776"/>
    </source>
</evidence>
<keyword evidence="7" id="KW-0498">Mitosis</keyword>
<feature type="region of interest" description="Disordered" evidence="14">
    <location>
        <begin position="519"/>
        <end position="538"/>
    </location>
</feature>
<dbReference type="PANTHER" id="PTHR22706:SF1">
    <property type="entry name" value="ASSEMBLY FACTOR FOR SPINDLE MICROTUBULES"/>
    <property type="match status" value="1"/>
</dbReference>
<feature type="domain" description="Sushi" evidence="16">
    <location>
        <begin position="3086"/>
        <end position="3145"/>
    </location>
</feature>
<feature type="domain" description="Sushi" evidence="16">
    <location>
        <begin position="3428"/>
        <end position="3486"/>
    </location>
</feature>
<keyword evidence="4" id="KW-0597">Phosphoprotein</keyword>
<evidence type="ECO:0000256" key="2">
    <source>
        <dbReference type="ARBA" id="ARBA00004496"/>
    </source>
</evidence>
<proteinExistence type="predicted"/>
<dbReference type="PANTHER" id="PTHR22706">
    <property type="entry name" value="ASSEMBLY FACTOR FOR SPINDLE MICROTUBULES"/>
    <property type="match status" value="1"/>
</dbReference>
<evidence type="ECO:0000259" key="16">
    <source>
        <dbReference type="PROSITE" id="PS50923"/>
    </source>
</evidence>
<dbReference type="InterPro" id="IPR013783">
    <property type="entry name" value="Ig-like_fold"/>
</dbReference>
<dbReference type="PROSITE" id="PS50021">
    <property type="entry name" value="CH"/>
    <property type="match status" value="1"/>
</dbReference>
<dbReference type="GO" id="GO:0000922">
    <property type="term" value="C:spindle pole"/>
    <property type="evidence" value="ECO:0007669"/>
    <property type="project" value="TreeGrafter"/>
</dbReference>
<evidence type="ECO:0000256" key="14">
    <source>
        <dbReference type="SAM" id="MobiDB-lite"/>
    </source>
</evidence>
<organism evidence="17 18">
    <name type="scientific">Lonchura striata</name>
    <name type="common">white-rumped munia</name>
    <dbReference type="NCBI Taxonomy" id="40157"/>
    <lineage>
        <taxon>Eukaryota</taxon>
        <taxon>Metazoa</taxon>
        <taxon>Chordata</taxon>
        <taxon>Craniata</taxon>
        <taxon>Vertebrata</taxon>
        <taxon>Euteleostomi</taxon>
        <taxon>Archelosauria</taxon>
        <taxon>Archosauria</taxon>
        <taxon>Dinosauria</taxon>
        <taxon>Saurischia</taxon>
        <taxon>Theropoda</taxon>
        <taxon>Coelurosauria</taxon>
        <taxon>Aves</taxon>
        <taxon>Neognathae</taxon>
        <taxon>Neoaves</taxon>
        <taxon>Telluraves</taxon>
        <taxon>Australaves</taxon>
        <taxon>Passeriformes</taxon>
        <taxon>Passeroidea</taxon>
        <taxon>Estrildidae</taxon>
        <taxon>Estrildinae</taxon>
        <taxon>Lonchura</taxon>
    </lineage>
</organism>
<dbReference type="Pfam" id="PF00084">
    <property type="entry name" value="Sushi"/>
    <property type="match status" value="5"/>
</dbReference>
<dbReference type="InterPro" id="IPR036872">
    <property type="entry name" value="CH_dom_sf"/>
</dbReference>
<dbReference type="GO" id="GO:0051295">
    <property type="term" value="P:establishment of meiotic spindle localization"/>
    <property type="evidence" value="ECO:0007669"/>
    <property type="project" value="TreeGrafter"/>
</dbReference>
<comment type="subcellular location">
    <subcellularLocation>
        <location evidence="2">Cytoplasm</location>
    </subcellularLocation>
    <subcellularLocation>
        <location evidence="1">Nucleus</location>
    </subcellularLocation>
</comment>
<evidence type="ECO:0000256" key="8">
    <source>
        <dbReference type="ARBA" id="ARBA00022860"/>
    </source>
</evidence>
<feature type="compositionally biased region" description="Polar residues" evidence="14">
    <location>
        <begin position="526"/>
        <end position="536"/>
    </location>
</feature>
<keyword evidence="5" id="KW-0132">Cell division</keyword>
<dbReference type="GO" id="GO:0051301">
    <property type="term" value="P:cell division"/>
    <property type="evidence" value="ECO:0007669"/>
    <property type="project" value="UniProtKB-KW"/>
</dbReference>
<feature type="region of interest" description="Disordered" evidence="14">
    <location>
        <begin position="562"/>
        <end position="612"/>
    </location>
</feature>
<dbReference type="CDD" id="cd23767">
    <property type="entry name" value="IQCD"/>
    <property type="match status" value="2"/>
</dbReference>
<comment type="caution">
    <text evidence="13">Lacks conserved residue(s) required for the propagation of feature annotation.</text>
</comment>
<feature type="disulfide bond" evidence="13">
    <location>
        <begin position="3301"/>
        <end position="3344"/>
    </location>
</feature>
<dbReference type="PROSITE" id="PS50923">
    <property type="entry name" value="SUSHI"/>
    <property type="match status" value="5"/>
</dbReference>
<protein>
    <submittedName>
        <fullName evidence="17">Abnormal spindle-like microcephaly-associated</fullName>
    </submittedName>
</protein>
<dbReference type="Pfam" id="PF00612">
    <property type="entry name" value="IQ"/>
    <property type="match status" value="31"/>
</dbReference>
<keyword evidence="18" id="KW-1185">Reference proteome</keyword>
<dbReference type="SUPFAM" id="SSF47576">
    <property type="entry name" value="Calponin-homology domain, CH-domain"/>
    <property type="match status" value="1"/>
</dbReference>
<keyword evidence="10 13" id="KW-1015">Disulfide bond</keyword>
<gene>
    <name evidence="17" type="primary">ASPM</name>
    <name evidence="17" type="ORF">RLOC_00004804</name>
</gene>
<sequence>MAAGSAAAAARGDRNLGRRRWALRGGEEDADEDPAVLVLSYFSRPPFLSFGRLRVGASRTRLLAIDNPNEDDADVVIDRFPAAARGFSIEHRRFFVEAGQRIFVSVTWTPLEEGKIRELVSFVVNDVVKHQAVLLGAAEQPPKKRKSLWDALKKKNSSATSAVKVKKSTSEIENVNKTFQVSQKVDRLRSPLQSCENQNTVQNSTSQGNDPLAGSENQLPPSPIASVPKEHGSTVHTPLALRRSTAFADIAASGNKELLPEADICTINKCVTDHSQLQPESASSFAGLAQLPISTDGGVLNFTLSPVSTLEHSASAPVLSTRRILSPDAFVNDNYQVDIDVIEKPFPILSPDQFVKDSLSDKPSKTPKPEAALISSTTQTYVVKRFQPSKWKKDGGVETETHVHIERNLNEVSELHKVKSQAFDCDKPKEHHCSYPSAEVLQTDNPSQKECTKKRPILSATVIKSKRGAAEETRTETHQPKSKKCLNKAIAGCAKVVPGHMEAETSKHLPVTAPFSSENKCHNDKVNSSPTGSTSTCRKRKSETCVGNRVTAPVHVEEVKRKRALTSSTDNQTRTTRGPSAFKPMSGERVGQRKKAGSSLQKTSKAAKRISKPVPGLAQSHLTFVKPLRTVIPRHPMPFAAKNMFYDERWKEKQQRGFTWWLNFVLTPDDFNVKTNTSQVNAAALILGEENHHKRSLPKAPTKDEASLKAYTARRKLNRLRRQACRLFTSESMVRAIQKLEVEIETRRLLVRRDRHLWKDIGERQKILNWLLSYNPLWLRIGLETIYGELIALESNSDVMGLAIFILNRLLWNPDIATEYRHPLVPHLYREGHEEALSKFTLKKLLLLVCFLDCAKQSRMIDHDPCLFCKDAEFKASKDLLLAFSRDFLSGEGDLSRHLGFLGLPVSHVQTPLDEFDFAVTNLAVDLQCGIRLVRTVELLTKNWNLSKQLRVPAISRLQKMHNVEIVLNVLKERGVHLKDETGASIDSRDIVDRHRERTLALLWKIVFAFQVDVSLNVEHLKEEIEFLKNTHRTKALLGASKTYPNYFRIQEDSSSISSQTYSENVKLLMAWVNAVCRFYNIKSRVLQTVKYAVEVNAETPSVLYKELLDNEKQNFQLINAAVSDLGGIPAMIHHADMSNTIPDEKVVITYLSFLCSRLLDLRQETRAARLIQAAWRKYRMKRELKLSQERDRAARIIQKSAMNFLARRRILRKEEAAIFIQKHWRGYLARMTLFNLKRAKLEEARNKSATVIQAYWRRYSARRRYLQLRHCIIFVQARIRMVKSVAAYKQIVGATVTIQRHLRATKLAKINRQRYQILKSSALTIQSAFRRWRKYKIQQKIKAALVIQSYFRKWRSSKLAKRKRAALVIQSWYRMHRDLKQYLHVKQSVIKIQAWYRGQLARHVYQENRAKIVTIQQYYRAYKLAKGERESYLQKRAAVIVLQAAFRGMKARELYRQAKAACVIQSLWRMKREKQRFLQLKKSVTMLQSHVRRYQQVKRYKEIKNAASVIQTRYRAHVAAKKAGAAFQRVRLAAIVLQSAYRGMQARRQACILRSVIKIQSSFRAYVARKRFKNLRDATVKIQALAKMRQVRKHYCALREAVLYVQRRYRSRRCALQFKEDYRKLKRGCIRIQALVRGYLVRKQIQRWREAAILLQACYRMKRDRQRYLSIYSAATVIQQHYRACKKTQCHRQEFLQVRKAAVCLQAAYRGYKTRKKLKLECRAAIKIQTAFRAHAARVKHKAMVQASIVIQRWYRNCKGGKRQRLNFLMTRAAVLSLQAAFRGWRVRKQIQRQHVAATKIQSTFRKFMAVKKFRLVKHAVLTIQRHYRATVLGQRQRQEYIHLRNAAVCLQALWRGKVVRRTIQKKHHLATIIQSYYRMHINQLKYKKLRQATMVIQKYYRAYCMKKTQRLIYLQTKAAVLVLQSAYRGMTVRRQLNKLNKAATTIQAAFKSYLVKKEYGRLRSAAIAIQRRYRAITHAKCQRQRYLSLKRVTVQVQAIYRGVRVRRQVRCMHQAAVCIQAMFKMYCMSIKYQSMRMAAIRIQRQYRAICLGQVQRKKYLELKKSVVILQAAYRGMKVRQDLKTMHQSAAIIQSYYRMHKQQRNFRKLLLATRQIQQWFRACKERDAQVHKYMIVKNAVLHIQAAFRGMKTRRLLRTMNVSAAIIQRRFRTFLERKCFLSIKSAAIVVQRKYRATKIANSQRQKYLSLLNAAVIIQSAYRGFVVRKKMQQMHQAATVIQAMLRMHKIYTSYQALRLASVIIQQRYRAYREGKREREKYLKLCNSVLVLQAAYRGMKIRCFLKRQREAALTIQRNYRMYRQYCHYRKVQWAAQLIQRRYRAHRLRKIAVEHYTSLKKAATCIQRAFRDMQVRKQQQEMHHAATVVQKNFKAFRERQRYLSLKAATLVFQRRYRALALARQHALEYHSLRRAAIHIQAVYRGVRVRRSLKHMHSAASTIQASYRMLRDRRAYQNMRIAAMLIQNYYRCYLKGKNQRKKYLTMRNSVLVIQAAYRGMRARQELKLLHVSALVIQSSYRMYVQRRCYKQLCWAATVTQQRFRAKMAREAATRNYAEIRKAVICLQAAFRARKARQLYKANVAARHIQSFLRMCMERRRFLRQKSAAIMIQSVFRCWRARTCYVLLRSSAVAVQSWYRGCLRARAQRAQYLAQRQAIVVIQSAFRAMKARKTARQLRAARKIQSFLQMALQRRRYIQLRAATVTLQSYYLMHKCKSQYMSYRRAAVVLQRHYRSHLIVKQQRMAYLQTRRNVVLVQATVRGYIERKRFHKMKASTIKIQVFENEVLCPYHSKSLESDLHCTKASAAVSGNQECCSQDSVGIQAVQGQEASKREVATRLSPLCCENMAQSRAIFSIFLLIRSCNRSVPCMDVIRYSVQVLLNVSKYERTTQAVYEAENSIDTLLDLLQMYRGKAGDKVSEKGGSIFTKTCCLLAILSKDSKRALEIRGMPRTVSCIQSLYKLTARKHRMDAERTLVKEKTNTALGGSSSVPVTPLRIKTVSRIKPDWVLRKDNMQEIMDPLQAILMVMDTLGRCTKPLLENGSFYSTEMDFKIHEKLQYKCNPGYHTPSESCRVPRLEHGSYAGAAQEVRLNGTLRYRCRHGYRAAAGSASDTALCLQHGWELPPSCTRVTCSTLSEVAHGGFHPVKKAYEEGDVVHFFCDKHYSVTGFDLIQCYNFGWYPDPPVCEDIKNKCPPPPLHGHMDGYISTARRTYHNGDKVRVQCTLERRSSEEIQCEGGKWTSPSTCIGTVDKQESGTAPPPLEADAEIRASQTHHSEDMKMQQDCASPPVIKNGAVLGPLLESYKNGSWVEYGCQHYHFLDGPSTVYCDHGNWTEQPTCLEPCTLNVTDMDSNNLTLKWRREELVFLHGDLIEFECKQGYSFLQTAITSPGRTQCDHGRLNYPKCVIQAATEKCGSPPSIANGVLTLPALPQYDSGSSVQYICSDYHFMQGSDRISCSEGQWTSPPVCIGHSTQLWEMNVESELEGEGRERPLWDEDEQCSTGMQYWHTHDKSWRKELYILTAVMSPFHRSALAHGYHSQAATDFHKHFFLACEEQMWLGVAQTGLSRTWTRN</sequence>
<accession>A0A218UUX0</accession>
<dbReference type="SUPFAM" id="SSF52540">
    <property type="entry name" value="P-loop containing nucleoside triphosphate hydrolases"/>
    <property type="match status" value="16"/>
</dbReference>
<dbReference type="GO" id="GO:0005516">
    <property type="term" value="F:calmodulin binding"/>
    <property type="evidence" value="ECO:0007669"/>
    <property type="project" value="UniProtKB-KW"/>
</dbReference>
<feature type="region of interest" description="Disordered" evidence="14">
    <location>
        <begin position="195"/>
        <end position="236"/>
    </location>
</feature>
<dbReference type="EMBL" id="MUZQ01000128">
    <property type="protein sequence ID" value="OWK57230.1"/>
    <property type="molecule type" value="Genomic_DNA"/>
</dbReference>
<keyword evidence="11" id="KW-0539">Nucleus</keyword>
<dbReference type="FunFam" id="1.20.5.190:FF:000009">
    <property type="entry name" value="Abnormal spindle-like microcephaly-associated protein homolog"/>
    <property type="match status" value="4"/>
</dbReference>
<dbReference type="PROSITE" id="PS50096">
    <property type="entry name" value="IQ"/>
    <property type="match status" value="34"/>
</dbReference>
<dbReference type="Gene3D" id="2.60.40.10">
    <property type="entry name" value="Immunoglobulins"/>
    <property type="match status" value="1"/>
</dbReference>
<evidence type="ECO:0000259" key="15">
    <source>
        <dbReference type="PROSITE" id="PS50021"/>
    </source>
</evidence>
<evidence type="ECO:0000313" key="18">
    <source>
        <dbReference type="Proteomes" id="UP000197619"/>
    </source>
</evidence>
<dbReference type="InterPro" id="IPR051185">
    <property type="entry name" value="ASPM"/>
</dbReference>
<feature type="compositionally biased region" description="Polar residues" evidence="14">
    <location>
        <begin position="195"/>
        <end position="219"/>
    </location>
</feature>
<dbReference type="InterPro" id="IPR027417">
    <property type="entry name" value="P-loop_NTPase"/>
</dbReference>
<dbReference type="Gene3D" id="2.10.70.10">
    <property type="entry name" value="Complement Module, domain 1"/>
    <property type="match status" value="7"/>
</dbReference>
<reference evidence="17 18" key="1">
    <citation type="submission" date="2017-05" db="EMBL/GenBank/DDBJ databases">
        <title>Genome of assembly of the Bengalese finch, Lonchura striata domestica.</title>
        <authorList>
            <person name="Colquitt B.M."/>
            <person name="Brainard M.S."/>
        </authorList>
    </citation>
    <scope>NUCLEOTIDE SEQUENCE [LARGE SCALE GENOMIC DNA]</scope>
    <source>
        <strain evidence="17">White83orange57</strain>
    </source>
</reference>
<dbReference type="CDD" id="cd21223">
    <property type="entry name" value="CH_ASPM_rpt1"/>
    <property type="match status" value="1"/>
</dbReference>
<evidence type="ECO:0000256" key="10">
    <source>
        <dbReference type="ARBA" id="ARBA00023157"/>
    </source>
</evidence>